<accession>A0A975YJN1</accession>
<protein>
    <submittedName>
        <fullName evidence="1">Uncharacterized protein</fullName>
    </submittedName>
</protein>
<name>A0A975YJN1_9PROT</name>
<dbReference type="AlphaFoldDB" id="A0A975YJN1"/>
<proteinExistence type="predicted"/>
<dbReference type="EMBL" id="CP076448">
    <property type="protein sequence ID" value="QXM24834.1"/>
    <property type="molecule type" value="Genomic_DNA"/>
</dbReference>
<keyword evidence="2" id="KW-1185">Reference proteome</keyword>
<organism evidence="1 2">
    <name type="scientific">Elioraea tepida</name>
    <dbReference type="NCBI Taxonomy" id="2843330"/>
    <lineage>
        <taxon>Bacteria</taxon>
        <taxon>Pseudomonadati</taxon>
        <taxon>Pseudomonadota</taxon>
        <taxon>Alphaproteobacteria</taxon>
        <taxon>Acetobacterales</taxon>
        <taxon>Elioraeaceae</taxon>
        <taxon>Elioraea</taxon>
    </lineage>
</organism>
<dbReference type="Proteomes" id="UP000694001">
    <property type="component" value="Chromosome"/>
</dbReference>
<gene>
    <name evidence="1" type="ORF">KO353_00730</name>
</gene>
<dbReference type="KEGG" id="elio:KO353_00730"/>
<evidence type="ECO:0000313" key="2">
    <source>
        <dbReference type="Proteomes" id="UP000694001"/>
    </source>
</evidence>
<sequence>MVLTVLGVAPAEGAARVAAALGSGPIPVIVCRAGRIAGFAVRGRAWMDHRDELRSALGRAAAVSSFLPADPGRAVCDASAWPNVIAAASGPLADALARDGEAQQWDVTIMQSERRPCAADRAGLVRSALLSKALSVRLRGTRAGLVASLLMPRASTASMLAFLAEVPVRLDGTVTIEGPLPPLAFSAFRLERAESAALERAWAMLALRDRTDPTELARRWRGLAFALDPRRDGGRRCERRYREAGRAYGLLRGLAEGLGARAFRRDELFALCGRTVAVPTVGMSWAESRAMVPA</sequence>
<reference evidence="1" key="1">
    <citation type="submission" date="2021-06" db="EMBL/GenBank/DDBJ databases">
        <title>Elioraea tepida, sp. nov., a moderately thermophilic aerobic anoxygenic phototrophic bacterium isolated from an alkaline siliceous hot spring mat community in Yellowstone National Park, WY, USA.</title>
        <authorList>
            <person name="Saini M.K."/>
            <person name="Yoshida S."/>
            <person name="Sebastian A."/>
            <person name="Hirose S."/>
            <person name="Hara E."/>
            <person name="Tamaki H."/>
            <person name="Soulier N.T."/>
            <person name="Albert I."/>
            <person name="Hanada S."/>
            <person name="Bryant D.A."/>
            <person name="Tank M."/>
        </authorList>
    </citation>
    <scope>NUCLEOTIDE SEQUENCE</scope>
    <source>
        <strain evidence="1">MS-P2</strain>
    </source>
</reference>
<evidence type="ECO:0000313" key="1">
    <source>
        <dbReference type="EMBL" id="QXM24834.1"/>
    </source>
</evidence>
<dbReference type="RefSeq" id="WP_218285891.1">
    <property type="nucleotide sequence ID" value="NZ_CP076448.1"/>
</dbReference>